<dbReference type="InterPro" id="IPR029063">
    <property type="entry name" value="SAM-dependent_MTases_sf"/>
</dbReference>
<dbReference type="GO" id="GO:0008168">
    <property type="term" value="F:methyltransferase activity"/>
    <property type="evidence" value="ECO:0007669"/>
    <property type="project" value="UniProtKB-KW"/>
</dbReference>
<keyword evidence="4" id="KW-1185">Reference proteome</keyword>
<dbReference type="Gene3D" id="3.40.50.150">
    <property type="entry name" value="Vaccinia Virus protein VP39"/>
    <property type="match status" value="1"/>
</dbReference>
<proteinExistence type="predicted"/>
<dbReference type="PANTHER" id="PTHR44068:SF1">
    <property type="entry name" value="HYPOTHETICAL LOC100005854"/>
    <property type="match status" value="1"/>
</dbReference>
<feature type="domain" description="Methyltransferase type 11" evidence="2">
    <location>
        <begin position="50"/>
        <end position="149"/>
    </location>
</feature>
<comment type="caution">
    <text evidence="3">The sequence shown here is derived from an EMBL/GenBank/DDBJ whole genome shotgun (WGS) entry which is preliminary data.</text>
</comment>
<dbReference type="RefSeq" id="WP_186856485.1">
    <property type="nucleotide sequence ID" value="NZ_JACOON010000001.1"/>
</dbReference>
<reference evidence="3 4" key="1">
    <citation type="submission" date="2020-08" db="EMBL/GenBank/DDBJ databases">
        <title>Genome public.</title>
        <authorList>
            <person name="Liu C."/>
            <person name="Sun Q."/>
        </authorList>
    </citation>
    <scope>NUCLEOTIDE SEQUENCE [LARGE SCALE GENOMIC DNA]</scope>
    <source>
        <strain evidence="3 4">NSJ-35</strain>
    </source>
</reference>
<evidence type="ECO:0000259" key="2">
    <source>
        <dbReference type="Pfam" id="PF08241"/>
    </source>
</evidence>
<dbReference type="EMBL" id="JACOON010000001">
    <property type="protein sequence ID" value="MBC5646955.1"/>
    <property type="molecule type" value="Genomic_DNA"/>
</dbReference>
<dbReference type="InterPro" id="IPR013216">
    <property type="entry name" value="Methyltransf_11"/>
</dbReference>
<protein>
    <submittedName>
        <fullName evidence="3">Class I SAM-dependent methyltransferase</fullName>
    </submittedName>
</protein>
<keyword evidence="3" id="KW-0489">Methyltransferase</keyword>
<dbReference type="InterPro" id="IPR050447">
    <property type="entry name" value="Erg6_SMT_methyltransf"/>
</dbReference>
<evidence type="ECO:0000256" key="1">
    <source>
        <dbReference type="ARBA" id="ARBA00022679"/>
    </source>
</evidence>
<dbReference type="CDD" id="cd02440">
    <property type="entry name" value="AdoMet_MTases"/>
    <property type="match status" value="1"/>
</dbReference>
<accession>A0ABR7EB27</accession>
<organism evidence="3 4">
    <name type="scientific">Christensenella tenuis</name>
    <dbReference type="NCBI Taxonomy" id="2763033"/>
    <lineage>
        <taxon>Bacteria</taxon>
        <taxon>Bacillati</taxon>
        <taxon>Bacillota</taxon>
        <taxon>Clostridia</taxon>
        <taxon>Christensenellales</taxon>
        <taxon>Christensenellaceae</taxon>
        <taxon>Christensenella</taxon>
    </lineage>
</organism>
<dbReference type="SUPFAM" id="SSF53335">
    <property type="entry name" value="S-adenosyl-L-methionine-dependent methyltransferases"/>
    <property type="match status" value="1"/>
</dbReference>
<dbReference type="Proteomes" id="UP000606889">
    <property type="component" value="Unassembled WGS sequence"/>
</dbReference>
<dbReference type="GO" id="GO:0032259">
    <property type="term" value="P:methylation"/>
    <property type="evidence" value="ECO:0007669"/>
    <property type="project" value="UniProtKB-KW"/>
</dbReference>
<evidence type="ECO:0000313" key="4">
    <source>
        <dbReference type="Proteomes" id="UP000606889"/>
    </source>
</evidence>
<evidence type="ECO:0000313" key="3">
    <source>
        <dbReference type="EMBL" id="MBC5646955.1"/>
    </source>
</evidence>
<keyword evidence="1" id="KW-0808">Transferase</keyword>
<name>A0ABR7EB27_9FIRM</name>
<dbReference type="PANTHER" id="PTHR44068">
    <property type="entry name" value="ZGC:194242"/>
    <property type="match status" value="1"/>
</dbReference>
<sequence>MRTPDEVLKNCKRPEGELGEQTIRRMNESHAELTAWGFSHFDVGMDAIVLDIGCGGGKALRRLSRQAENGKLYGIDYSETSVNMAKQENEEDVQSGKIHILHGSVSNLPFRDDMFDLVTTVESYYFWPDLAHDFREVCRVIKPGGLFVIVAEMYNHENQSEEDKYIVETLKMHNNTPEELEKMLLEAGFAEVTTDTNVENGWLCAIARRE</sequence>
<dbReference type="Pfam" id="PF08241">
    <property type="entry name" value="Methyltransf_11"/>
    <property type="match status" value="1"/>
</dbReference>
<gene>
    <name evidence="3" type="ORF">H8S18_01195</name>
</gene>